<evidence type="ECO:0000313" key="2">
    <source>
        <dbReference type="Proteomes" id="UP001177021"/>
    </source>
</evidence>
<dbReference type="Proteomes" id="UP001177021">
    <property type="component" value="Unassembled WGS sequence"/>
</dbReference>
<evidence type="ECO:0000313" key="1">
    <source>
        <dbReference type="EMBL" id="CAJ2651391.1"/>
    </source>
</evidence>
<protein>
    <submittedName>
        <fullName evidence="1">Uncharacterized protein</fullName>
    </submittedName>
</protein>
<reference evidence="1" key="1">
    <citation type="submission" date="2023-10" db="EMBL/GenBank/DDBJ databases">
        <authorList>
            <person name="Rodriguez Cubillos JULIANA M."/>
            <person name="De Vega J."/>
        </authorList>
    </citation>
    <scope>NUCLEOTIDE SEQUENCE</scope>
</reference>
<organism evidence="1 2">
    <name type="scientific">Trifolium pratense</name>
    <name type="common">Red clover</name>
    <dbReference type="NCBI Taxonomy" id="57577"/>
    <lineage>
        <taxon>Eukaryota</taxon>
        <taxon>Viridiplantae</taxon>
        <taxon>Streptophyta</taxon>
        <taxon>Embryophyta</taxon>
        <taxon>Tracheophyta</taxon>
        <taxon>Spermatophyta</taxon>
        <taxon>Magnoliopsida</taxon>
        <taxon>eudicotyledons</taxon>
        <taxon>Gunneridae</taxon>
        <taxon>Pentapetalae</taxon>
        <taxon>rosids</taxon>
        <taxon>fabids</taxon>
        <taxon>Fabales</taxon>
        <taxon>Fabaceae</taxon>
        <taxon>Papilionoideae</taxon>
        <taxon>50 kb inversion clade</taxon>
        <taxon>NPAAA clade</taxon>
        <taxon>Hologalegina</taxon>
        <taxon>IRL clade</taxon>
        <taxon>Trifolieae</taxon>
        <taxon>Trifolium</taxon>
    </lineage>
</organism>
<proteinExistence type="predicted"/>
<dbReference type="EMBL" id="CASHSV030000132">
    <property type="protein sequence ID" value="CAJ2651391.1"/>
    <property type="molecule type" value="Genomic_DNA"/>
</dbReference>
<keyword evidence="2" id="KW-1185">Reference proteome</keyword>
<sequence>MFLLFISFHGKDTRIKFTNHLYVALSKYFRTFIDQKELEKGDEISSALPKAIEEAYVSVVVFSENYASSKWCLNELVKILECKKDQGQIVIPVFYEVNPSDVRNQRGSYGQAFEKHEQDLRHSKDKLQKWRNALTEAADISGWHFQNDTDRIESNFIKDIVEDVLHRKLPFEVNKKIVGIEKKYEEIELLLNIGSGDVRTLGLWGMGGIGKTTLAKYAYAKLSFQFERRCLLENVREKSNESGGLSALRKVCLYELFDLPLNARYVETPILERKLAGEKSLIVLYYVATLEQAENLNMCLGPGSRVIVTTRDKQIFSQFNECEIYEVKPLNKDVLKL</sequence>
<gene>
    <name evidence="1" type="ORF">MILVUS5_LOCUS19036</name>
</gene>
<name>A0ACB0K557_TRIPR</name>
<accession>A0ACB0K557</accession>
<comment type="caution">
    <text evidence="1">The sequence shown here is derived from an EMBL/GenBank/DDBJ whole genome shotgun (WGS) entry which is preliminary data.</text>
</comment>